<dbReference type="Pfam" id="PF02660">
    <property type="entry name" value="G3P_acyltransf"/>
    <property type="match status" value="1"/>
</dbReference>
<comment type="catalytic activity">
    <reaction evidence="10">
        <text>an acyl phosphate + sn-glycerol 3-phosphate = a 1-acyl-sn-glycero-3-phosphate + phosphate</text>
        <dbReference type="Rhea" id="RHEA:34075"/>
        <dbReference type="ChEBI" id="CHEBI:43474"/>
        <dbReference type="ChEBI" id="CHEBI:57597"/>
        <dbReference type="ChEBI" id="CHEBI:57970"/>
        <dbReference type="ChEBI" id="CHEBI:59918"/>
        <dbReference type="EC" id="2.3.1.275"/>
    </reaction>
</comment>
<keyword evidence="11" id="KW-0012">Acyltransferase</keyword>
<evidence type="ECO:0000256" key="9">
    <source>
        <dbReference type="ARBA" id="ARBA00023264"/>
    </source>
</evidence>
<feature type="transmembrane region" description="Helical" evidence="10">
    <location>
        <begin position="171"/>
        <end position="197"/>
    </location>
</feature>
<name>A0ABS9K862_9BACT</name>
<protein>
    <recommendedName>
        <fullName evidence="10">Glycerol-3-phosphate acyltransferase</fullName>
    </recommendedName>
    <alternativeName>
        <fullName evidence="10">Acyl-PO4 G3P acyltransferase</fullName>
    </alternativeName>
    <alternativeName>
        <fullName evidence="10">Acyl-phosphate--glycerol-3-phosphate acyltransferase</fullName>
    </alternativeName>
    <alternativeName>
        <fullName evidence="10">G3P acyltransferase</fullName>
        <shortName evidence="10">GPAT</shortName>
        <ecNumber evidence="10">2.3.1.275</ecNumber>
    </alternativeName>
    <alternativeName>
        <fullName evidence="10">Lysophosphatidic acid synthase</fullName>
        <shortName evidence="10">LPA synthase</shortName>
    </alternativeName>
</protein>
<proteinExistence type="inferred from homology"/>
<organism evidence="11 12">
    <name type="scientific">Rhodohalobacter sulfatireducens</name>
    <dbReference type="NCBI Taxonomy" id="2911366"/>
    <lineage>
        <taxon>Bacteria</taxon>
        <taxon>Pseudomonadati</taxon>
        <taxon>Balneolota</taxon>
        <taxon>Balneolia</taxon>
        <taxon>Balneolales</taxon>
        <taxon>Balneolaceae</taxon>
        <taxon>Rhodohalobacter</taxon>
    </lineage>
</organism>
<comment type="similarity">
    <text evidence="10">Belongs to the PlsY family.</text>
</comment>
<evidence type="ECO:0000313" key="12">
    <source>
        <dbReference type="Proteomes" id="UP001165366"/>
    </source>
</evidence>
<keyword evidence="7 10" id="KW-0472">Membrane</keyword>
<dbReference type="SMART" id="SM01207">
    <property type="entry name" value="G3P_acyltransf"/>
    <property type="match status" value="1"/>
</dbReference>
<evidence type="ECO:0000256" key="7">
    <source>
        <dbReference type="ARBA" id="ARBA00023136"/>
    </source>
</evidence>
<feature type="transmembrane region" description="Helical" evidence="10">
    <location>
        <begin position="95"/>
        <end position="116"/>
    </location>
</feature>
<dbReference type="HAMAP" id="MF_01043">
    <property type="entry name" value="PlsY"/>
    <property type="match status" value="1"/>
</dbReference>
<evidence type="ECO:0000256" key="10">
    <source>
        <dbReference type="HAMAP-Rule" id="MF_01043"/>
    </source>
</evidence>
<gene>
    <name evidence="10 11" type="primary">plsY</name>
    <name evidence="11" type="ORF">L6773_00470</name>
</gene>
<comment type="caution">
    <text evidence="11">The sequence shown here is derived from an EMBL/GenBank/DDBJ whole genome shotgun (WGS) entry which is preliminary data.</text>
</comment>
<comment type="subunit">
    <text evidence="10">Probably interacts with PlsX.</text>
</comment>
<dbReference type="Proteomes" id="UP001165366">
    <property type="component" value="Unassembled WGS sequence"/>
</dbReference>
<evidence type="ECO:0000256" key="8">
    <source>
        <dbReference type="ARBA" id="ARBA00023209"/>
    </source>
</evidence>
<dbReference type="PANTHER" id="PTHR30309">
    <property type="entry name" value="INNER MEMBRANE PROTEIN YGIH"/>
    <property type="match status" value="1"/>
</dbReference>
<dbReference type="GO" id="GO:0004366">
    <property type="term" value="F:glycerol-3-phosphate O-acyltransferase activity"/>
    <property type="evidence" value="ECO:0007669"/>
    <property type="project" value="UniProtKB-EC"/>
</dbReference>
<keyword evidence="4 10" id="KW-0812">Transmembrane</keyword>
<keyword evidence="6 10" id="KW-0443">Lipid metabolism</keyword>
<dbReference type="PANTHER" id="PTHR30309:SF0">
    <property type="entry name" value="GLYCEROL-3-PHOSPHATE ACYLTRANSFERASE-RELATED"/>
    <property type="match status" value="1"/>
</dbReference>
<sequence length="232" mass="24744">MLSLVVVILVSYLIGAIPSSLWTGKLFFKVDIRDHGSGNAGATNTFRILGWKAGTGVLLFDFGKGLLCTTVVSELAWIIGDGPIALYPGWELEPMLLIICGVAAVVGHMFPIYANFSGGKGAATACGMLYGIEPISISISLAIFLILMFSTRYVSVGSIFGSLAYPITQLILRYGIGWDIDGSILLFSSALALGIIIKHKGNIKRLLNGTENRVSSFKPAKGRLNNEQQSAA</sequence>
<dbReference type="InterPro" id="IPR003811">
    <property type="entry name" value="G3P_acylTferase_PlsY"/>
</dbReference>
<dbReference type="EC" id="2.3.1.275" evidence="10"/>
<comment type="function">
    <text evidence="10">Catalyzes the transfer of an acyl group from acyl-phosphate (acyl-PO(4)) to glycerol-3-phosphate (G3P) to form lysophosphatidic acid (LPA). This enzyme utilizes acyl-phosphate as fatty acyl donor, but not acyl-CoA or acyl-ACP.</text>
</comment>
<comment type="subcellular location">
    <subcellularLocation>
        <location evidence="10">Cell membrane</location>
        <topology evidence="10">Multi-pass membrane protein</topology>
    </subcellularLocation>
</comment>
<comment type="pathway">
    <text evidence="10">Lipid metabolism; phospholipid metabolism.</text>
</comment>
<keyword evidence="1 10" id="KW-1003">Cell membrane</keyword>
<dbReference type="NCBIfam" id="TIGR00023">
    <property type="entry name" value="glycerol-3-phosphate 1-O-acyltransferase PlsY"/>
    <property type="match status" value="1"/>
</dbReference>
<keyword evidence="2 10" id="KW-0444">Lipid biosynthesis</keyword>
<evidence type="ECO:0000256" key="4">
    <source>
        <dbReference type="ARBA" id="ARBA00022692"/>
    </source>
</evidence>
<keyword evidence="3 10" id="KW-0808">Transferase</keyword>
<keyword evidence="12" id="KW-1185">Reference proteome</keyword>
<evidence type="ECO:0000256" key="5">
    <source>
        <dbReference type="ARBA" id="ARBA00022989"/>
    </source>
</evidence>
<evidence type="ECO:0000256" key="2">
    <source>
        <dbReference type="ARBA" id="ARBA00022516"/>
    </source>
</evidence>
<evidence type="ECO:0000256" key="6">
    <source>
        <dbReference type="ARBA" id="ARBA00023098"/>
    </source>
</evidence>
<keyword evidence="9 10" id="KW-1208">Phospholipid metabolism</keyword>
<evidence type="ECO:0000313" key="11">
    <source>
        <dbReference type="EMBL" id="MCG2587018.1"/>
    </source>
</evidence>
<comment type="caution">
    <text evidence="10">Lacks conserved residue(s) required for the propagation of feature annotation.</text>
</comment>
<keyword evidence="5 10" id="KW-1133">Transmembrane helix</keyword>
<reference evidence="11" key="1">
    <citation type="submission" date="2022-01" db="EMBL/GenBank/DDBJ databases">
        <authorList>
            <person name="Wang Y."/>
        </authorList>
    </citation>
    <scope>NUCLEOTIDE SEQUENCE</scope>
    <source>
        <strain evidence="11">WB101</strain>
    </source>
</reference>
<evidence type="ECO:0000256" key="3">
    <source>
        <dbReference type="ARBA" id="ARBA00022679"/>
    </source>
</evidence>
<dbReference type="EMBL" id="JAKLWS010000001">
    <property type="protein sequence ID" value="MCG2587018.1"/>
    <property type="molecule type" value="Genomic_DNA"/>
</dbReference>
<feature type="transmembrane region" description="Helical" evidence="10">
    <location>
        <begin position="128"/>
        <end position="151"/>
    </location>
</feature>
<accession>A0ABS9K862</accession>
<keyword evidence="8 10" id="KW-0594">Phospholipid biosynthesis</keyword>
<evidence type="ECO:0000256" key="1">
    <source>
        <dbReference type="ARBA" id="ARBA00022475"/>
    </source>
</evidence>
<dbReference type="RefSeq" id="WP_237851865.1">
    <property type="nucleotide sequence ID" value="NZ_JAKLWS010000001.1"/>
</dbReference>
<reference evidence="11" key="2">
    <citation type="submission" date="2024-05" db="EMBL/GenBank/DDBJ databases">
        <title>Rhodohalobacter halophilus gen. nov., sp. nov., a moderately halophilic member of the family Balneolaceae.</title>
        <authorList>
            <person name="Xia J."/>
        </authorList>
    </citation>
    <scope>NUCLEOTIDE SEQUENCE</scope>
    <source>
        <strain evidence="11">WB101</strain>
    </source>
</reference>